<proteinExistence type="predicted"/>
<dbReference type="EMBL" id="AP017928">
    <property type="protein sequence ID" value="BBA32415.1"/>
    <property type="molecule type" value="Genomic_DNA"/>
</dbReference>
<dbReference type="AlphaFoldDB" id="A0A286P443"/>
<evidence type="ECO:0000313" key="2">
    <source>
        <dbReference type="Proteomes" id="UP000266313"/>
    </source>
</evidence>
<reference evidence="1 2" key="1">
    <citation type="submission" date="2016-12" db="EMBL/GenBank/DDBJ databases">
        <title>Genome sequencing of Methylocaldum marinum.</title>
        <authorList>
            <person name="Takeuchi M."/>
            <person name="Kamagata Y."/>
            <person name="Hiraoka S."/>
            <person name="Oshima K."/>
            <person name="Hattori M."/>
            <person name="Iwasaki W."/>
        </authorList>
    </citation>
    <scope>NUCLEOTIDE SEQUENCE [LARGE SCALE GENOMIC DNA]</scope>
    <source>
        <strain evidence="1 2">S8</strain>
    </source>
</reference>
<gene>
    <name evidence="1" type="ORF">sS8_0449</name>
</gene>
<dbReference type="Proteomes" id="UP000266313">
    <property type="component" value="Chromosome"/>
</dbReference>
<sequence>MRVMFNCVNAGMPEVSGGSPLDPELADAPGTHGITPDWVDAPNDVSPEHYCAFFAESHCSNITKTQIMTP</sequence>
<dbReference type="KEGG" id="mmai:sS8_0449"/>
<keyword evidence="2" id="KW-1185">Reference proteome</keyword>
<name>A0A286P443_9GAMM</name>
<organism evidence="1 2">
    <name type="scientific">Methylocaldum marinum</name>
    <dbReference type="NCBI Taxonomy" id="1432792"/>
    <lineage>
        <taxon>Bacteria</taxon>
        <taxon>Pseudomonadati</taxon>
        <taxon>Pseudomonadota</taxon>
        <taxon>Gammaproteobacteria</taxon>
        <taxon>Methylococcales</taxon>
        <taxon>Methylococcaceae</taxon>
        <taxon>Methylocaldum</taxon>
    </lineage>
</organism>
<evidence type="ECO:0000313" key="1">
    <source>
        <dbReference type="EMBL" id="BBA32415.1"/>
    </source>
</evidence>
<accession>A0A286P443</accession>
<protein>
    <submittedName>
        <fullName evidence="1">Uncharacterized protein</fullName>
    </submittedName>
</protein>